<accession>X6M446</accession>
<sequence length="800" mass="91564">MVKDIAIVNQYNGCFKTKTNNDTFFPFKVFGLSPSTKEKTENKKTVLLYQNQGLIKILNQKRTSALVQFKGDEIKEKILVEIGISNETKIEEMLHTEQRTCFDKNWISLLNHPNQINDFVCLICKQVANNPVEISCQQHQNLDGSLIIGEHCLKQFLAANPNSCPVQPHEHCEYTKIRLAQRQIGELKVKCPRQFAQELQALNQGHEKKTDVMKCNFSGKLKEINEHLNNTCSLKLIDCWFKPFGCGYHSNKLSIDEHMISKGQVHIELVMKAFETLKQTLELLQEGIKQLQSQNEKLKLEVQLTKKKDKDDLMLLKQTSVLKIKKKSKNNAEPIQKQENENQQTEELVHKYLQTIQAKDNQLLEKENEIKKIQTKGQQELLKLRAEIENVKRDFAEKEKQILSHHEKELNELKEKNHKLTLEFEKLVQYNNLNKRNYVPLNFDLFRSANPLKRFFGHTKAVYSVDYLQVDNGKFLCSGSDDYTVRVWDVDTAKQLKIFNGHSNFVNCVKFSPYHQHTYHRSISCSASSDQTIRFWDFDSDRQIQLFNGHEKGVSSIQFSPFSGGRYLCSGSFDNTIRLWDVETSKSLQVLKGHTHSIWCVDISPSQSNNNAKDNKNASAGVIGGTGYTICSGCQDNTIYLWDIETAKRLIVFNGHENVVRDVKYSPYGSGINGGGNTICSASDDKTIRLWDIRSKKEIQVFKGHKQAIWAVEYPPFVIASRDKIAVSNANIICSGSGDKTIYFWDVRTAKQLHGIKGNDLDGGILCLRIPLIESKVKRNDDYDNILCYGSNNGTICMWG</sequence>
<evidence type="ECO:0000256" key="2">
    <source>
        <dbReference type="ARBA" id="ARBA00022737"/>
    </source>
</evidence>
<dbReference type="SMART" id="SM00320">
    <property type="entry name" value="WD40"/>
    <property type="match status" value="7"/>
</dbReference>
<name>X6M446_RETFI</name>
<dbReference type="PANTHER" id="PTHR22847">
    <property type="entry name" value="WD40 REPEAT PROTEIN"/>
    <property type="match status" value="1"/>
</dbReference>
<gene>
    <name evidence="5" type="ORF">RFI_29584</name>
</gene>
<dbReference type="CDD" id="cd00200">
    <property type="entry name" value="WD40"/>
    <property type="match status" value="1"/>
</dbReference>
<evidence type="ECO:0000313" key="5">
    <source>
        <dbReference type="EMBL" id="ETO07805.1"/>
    </source>
</evidence>
<dbReference type="Gene3D" id="2.130.10.10">
    <property type="entry name" value="YVTN repeat-like/Quinoprotein amine dehydrogenase"/>
    <property type="match status" value="3"/>
</dbReference>
<evidence type="ECO:0000256" key="4">
    <source>
        <dbReference type="SAM" id="Coils"/>
    </source>
</evidence>
<dbReference type="PROSITE" id="PS50294">
    <property type="entry name" value="WD_REPEATS_REGION"/>
    <property type="match status" value="4"/>
</dbReference>
<feature type="repeat" description="WD" evidence="3">
    <location>
        <begin position="499"/>
        <end position="546"/>
    </location>
</feature>
<feature type="coiled-coil region" evidence="4">
    <location>
        <begin position="335"/>
        <end position="430"/>
    </location>
</feature>
<reference evidence="5 6" key="1">
    <citation type="journal article" date="2013" name="Curr. Biol.">
        <title>The Genome of the Foraminiferan Reticulomyxa filosa.</title>
        <authorList>
            <person name="Glockner G."/>
            <person name="Hulsmann N."/>
            <person name="Schleicher M."/>
            <person name="Noegel A.A."/>
            <person name="Eichinger L."/>
            <person name="Gallinger C."/>
            <person name="Pawlowski J."/>
            <person name="Sierra R."/>
            <person name="Euteneuer U."/>
            <person name="Pillet L."/>
            <person name="Moustafa A."/>
            <person name="Platzer M."/>
            <person name="Groth M."/>
            <person name="Szafranski K."/>
            <person name="Schliwa M."/>
        </authorList>
    </citation>
    <scope>NUCLEOTIDE SEQUENCE [LARGE SCALE GENOMIC DNA]</scope>
</reference>
<dbReference type="Proteomes" id="UP000023152">
    <property type="component" value="Unassembled WGS sequence"/>
</dbReference>
<feature type="repeat" description="WD" evidence="3">
    <location>
        <begin position="547"/>
        <end position="590"/>
    </location>
</feature>
<evidence type="ECO:0000313" key="6">
    <source>
        <dbReference type="Proteomes" id="UP000023152"/>
    </source>
</evidence>
<organism evidence="5 6">
    <name type="scientific">Reticulomyxa filosa</name>
    <dbReference type="NCBI Taxonomy" id="46433"/>
    <lineage>
        <taxon>Eukaryota</taxon>
        <taxon>Sar</taxon>
        <taxon>Rhizaria</taxon>
        <taxon>Retaria</taxon>
        <taxon>Foraminifera</taxon>
        <taxon>Monothalamids</taxon>
        <taxon>Reticulomyxidae</taxon>
        <taxon>Reticulomyxa</taxon>
    </lineage>
</organism>
<dbReference type="GO" id="GO:1990234">
    <property type="term" value="C:transferase complex"/>
    <property type="evidence" value="ECO:0007669"/>
    <property type="project" value="UniProtKB-ARBA"/>
</dbReference>
<proteinExistence type="predicted"/>
<evidence type="ECO:0000256" key="3">
    <source>
        <dbReference type="PROSITE-ProRule" id="PRU00221"/>
    </source>
</evidence>
<dbReference type="InterPro" id="IPR015943">
    <property type="entry name" value="WD40/YVTN_repeat-like_dom_sf"/>
</dbReference>
<dbReference type="PRINTS" id="PR00320">
    <property type="entry name" value="GPROTEINBRPT"/>
</dbReference>
<feature type="repeat" description="WD" evidence="3">
    <location>
        <begin position="729"/>
        <end position="755"/>
    </location>
</feature>
<keyword evidence="6" id="KW-1185">Reference proteome</keyword>
<dbReference type="SUPFAM" id="SSF50978">
    <property type="entry name" value="WD40 repeat-like"/>
    <property type="match status" value="1"/>
</dbReference>
<feature type="repeat" description="WD" evidence="3">
    <location>
        <begin position="455"/>
        <end position="498"/>
    </location>
</feature>
<feature type="repeat" description="WD" evidence="3">
    <location>
        <begin position="630"/>
        <end position="652"/>
    </location>
</feature>
<dbReference type="PROSITE" id="PS50082">
    <property type="entry name" value="WD_REPEATS_2"/>
    <property type="match status" value="6"/>
</dbReference>
<evidence type="ECO:0000256" key="1">
    <source>
        <dbReference type="ARBA" id="ARBA00022574"/>
    </source>
</evidence>
<dbReference type="InterPro" id="IPR013083">
    <property type="entry name" value="Znf_RING/FYVE/PHD"/>
</dbReference>
<dbReference type="OrthoDB" id="338622at2759"/>
<keyword evidence="2" id="KW-0677">Repeat</keyword>
<dbReference type="Gene3D" id="3.30.40.10">
    <property type="entry name" value="Zinc/RING finger domain, C3HC4 (zinc finger)"/>
    <property type="match status" value="1"/>
</dbReference>
<dbReference type="PROSITE" id="PS00678">
    <property type="entry name" value="WD_REPEATS_1"/>
    <property type="match status" value="5"/>
</dbReference>
<keyword evidence="1 3" id="KW-0853">WD repeat</keyword>
<comment type="caution">
    <text evidence="5">The sequence shown here is derived from an EMBL/GenBank/DDBJ whole genome shotgun (WGS) entry which is preliminary data.</text>
</comment>
<dbReference type="InterPro" id="IPR020472">
    <property type="entry name" value="WD40_PAC1"/>
</dbReference>
<dbReference type="PANTHER" id="PTHR22847:SF637">
    <property type="entry name" value="WD REPEAT DOMAIN 5B"/>
    <property type="match status" value="1"/>
</dbReference>
<keyword evidence="4" id="KW-0175">Coiled coil</keyword>
<dbReference type="EMBL" id="ASPP01025714">
    <property type="protein sequence ID" value="ETO07805.1"/>
    <property type="molecule type" value="Genomic_DNA"/>
</dbReference>
<dbReference type="InterPro" id="IPR036322">
    <property type="entry name" value="WD40_repeat_dom_sf"/>
</dbReference>
<dbReference type="AlphaFoldDB" id="X6M446"/>
<dbReference type="Pfam" id="PF00400">
    <property type="entry name" value="WD40"/>
    <property type="match status" value="6"/>
</dbReference>
<dbReference type="InterPro" id="IPR019775">
    <property type="entry name" value="WD40_repeat_CS"/>
</dbReference>
<feature type="repeat" description="WD" evidence="3">
    <location>
        <begin position="653"/>
        <end position="701"/>
    </location>
</feature>
<feature type="coiled-coil region" evidence="4">
    <location>
        <begin position="274"/>
        <end position="308"/>
    </location>
</feature>
<dbReference type="InterPro" id="IPR001680">
    <property type="entry name" value="WD40_rpt"/>
</dbReference>
<protein>
    <submittedName>
        <fullName evidence="5">G-protein beta WD-40 repeats containing protein</fullName>
    </submittedName>
</protein>